<keyword evidence="5" id="KW-1185">Reference proteome</keyword>
<feature type="domain" description="Rad50/SbcC-type AAA" evidence="3">
    <location>
        <begin position="6"/>
        <end position="181"/>
    </location>
</feature>
<evidence type="ECO:0000256" key="1">
    <source>
        <dbReference type="SAM" id="Coils"/>
    </source>
</evidence>
<keyword evidence="1" id="KW-0175">Coiled coil</keyword>
<feature type="region of interest" description="Disordered" evidence="2">
    <location>
        <begin position="249"/>
        <end position="293"/>
    </location>
</feature>
<feature type="compositionally biased region" description="Basic and acidic residues" evidence="2">
    <location>
        <begin position="252"/>
        <end position="288"/>
    </location>
</feature>
<name>A0ABV8ZVB3_9NEIS</name>
<evidence type="ECO:0000259" key="3">
    <source>
        <dbReference type="Pfam" id="PF13476"/>
    </source>
</evidence>
<evidence type="ECO:0000256" key="2">
    <source>
        <dbReference type="SAM" id="MobiDB-lite"/>
    </source>
</evidence>
<feature type="coiled-coil region" evidence="1">
    <location>
        <begin position="581"/>
        <end position="615"/>
    </location>
</feature>
<comment type="caution">
    <text evidence="4">The sequence shown here is derived from an EMBL/GenBank/DDBJ whole genome shotgun (WGS) entry which is preliminary data.</text>
</comment>
<dbReference type="PANTHER" id="PTHR32114">
    <property type="entry name" value="ABC TRANSPORTER ABCH.3"/>
    <property type="match status" value="1"/>
</dbReference>
<dbReference type="SUPFAM" id="SSF52540">
    <property type="entry name" value="P-loop containing nucleoside triphosphate hydrolases"/>
    <property type="match status" value="2"/>
</dbReference>
<dbReference type="RefSeq" id="WP_378124588.1">
    <property type="nucleotide sequence ID" value="NZ_JBHSEK010000006.1"/>
</dbReference>
<dbReference type="Proteomes" id="UP001595999">
    <property type="component" value="Unassembled WGS sequence"/>
</dbReference>
<dbReference type="InterPro" id="IPR027417">
    <property type="entry name" value="P-loop_NTPase"/>
</dbReference>
<evidence type="ECO:0000313" key="4">
    <source>
        <dbReference type="EMBL" id="MFC4490158.1"/>
    </source>
</evidence>
<gene>
    <name evidence="4" type="ORF">ACFO0R_11040</name>
</gene>
<dbReference type="Gene3D" id="3.40.50.300">
    <property type="entry name" value="P-loop containing nucleotide triphosphate hydrolases"/>
    <property type="match status" value="2"/>
</dbReference>
<dbReference type="Pfam" id="PF13476">
    <property type="entry name" value="AAA_23"/>
    <property type="match status" value="1"/>
</dbReference>
<dbReference type="PANTHER" id="PTHR32114:SF2">
    <property type="entry name" value="ABC TRANSPORTER ABCH.3"/>
    <property type="match status" value="1"/>
</dbReference>
<feature type="coiled-coil region" evidence="1">
    <location>
        <begin position="880"/>
        <end position="949"/>
    </location>
</feature>
<feature type="coiled-coil region" evidence="1">
    <location>
        <begin position="684"/>
        <end position="718"/>
    </location>
</feature>
<organism evidence="4 5">
    <name type="scientific">Chromobacterium aquaticum</name>
    <dbReference type="NCBI Taxonomy" id="467180"/>
    <lineage>
        <taxon>Bacteria</taxon>
        <taxon>Pseudomonadati</taxon>
        <taxon>Pseudomonadota</taxon>
        <taxon>Betaproteobacteria</taxon>
        <taxon>Neisseriales</taxon>
        <taxon>Chromobacteriaceae</taxon>
        <taxon>Chromobacterium</taxon>
    </lineage>
</organism>
<dbReference type="Pfam" id="PF13558">
    <property type="entry name" value="SbcC_Walker_B"/>
    <property type="match status" value="1"/>
</dbReference>
<evidence type="ECO:0000313" key="5">
    <source>
        <dbReference type="Proteomes" id="UP001595999"/>
    </source>
</evidence>
<dbReference type="EMBL" id="JBHSEK010000006">
    <property type="protein sequence ID" value="MFC4490158.1"/>
    <property type="molecule type" value="Genomic_DNA"/>
</dbReference>
<dbReference type="InterPro" id="IPR038729">
    <property type="entry name" value="Rad50/SbcC_AAA"/>
</dbReference>
<feature type="coiled-coil region" evidence="1">
    <location>
        <begin position="305"/>
        <end position="443"/>
    </location>
</feature>
<reference evidence="5" key="1">
    <citation type="journal article" date="2019" name="Int. J. Syst. Evol. Microbiol.">
        <title>The Global Catalogue of Microorganisms (GCM) 10K type strain sequencing project: providing services to taxonomists for standard genome sequencing and annotation.</title>
        <authorList>
            <consortium name="The Broad Institute Genomics Platform"/>
            <consortium name="The Broad Institute Genome Sequencing Center for Infectious Disease"/>
            <person name="Wu L."/>
            <person name="Ma J."/>
        </authorList>
    </citation>
    <scope>NUCLEOTIDE SEQUENCE [LARGE SCALE GENOMIC DNA]</scope>
    <source>
        <strain evidence="5">CGMCC 4.7608</strain>
    </source>
</reference>
<protein>
    <submittedName>
        <fullName evidence="4">AAA family ATPase</fullName>
    </submittedName>
</protein>
<proteinExistence type="predicted"/>
<sequence>MKILTLRLKNLNSLQGEWKLDFSAEPLAGSGLFAITGPTGAGKSTLLDAICLALYHKTPRLDAITQGSNEIMSRHAADCLAEVEFEVKGRRYRAFWSQRRARDKADGALQAPKVELADADGEILSSQVADKLKRIEDITGLDYARFTKSMLLAQGGFAAFLNADANARAELLEELTGSEIYGLISQRVFERARDARLELEQWQARADGVELLDAAQREEMTARLTERGAAATRAQQAWEQARQRWQLGEEAEQARRHSASAEEAWRQACEREAQAEPELERLRRDEPAQRLQPPWREAGLAREEQQRLAQAILAQQQRRQELEREWQAGHWLALSHARRLEQTQRQRLDAQQAELDAQEAAAERLRHHARLGELLERWGAGFEQARGLEQQREGCAAQLAAADEQIRRDAQALAEHTADSERAERLQAEADAALQQAQAAAQAALDGRSLADWREQWRQAVQQRETLHRLTTLAADLQALEQEQTARQTQGAALETERGQADAALRGLRADYRLAQEHVADKRRLLEQEQRIRSLEQHRAALRPGEACPLCGALEHPALAAYQALDVDASAAALRFKEAALETLREQGQQAAAKLAGLEARLRQLDEQRQLQQARGAELSGQWQDLAASWGLAAGDWKGGQLERACQDAARQQQGLEGGLRAAELAEAAREQARQLAQRQGEAAQAARQRLALQRQSLDAAEQTRQTLREALRRREAEQQGQAGRLAADIAAAGFSAPPPAQGEEWLGQRGADWQAWQALEQQRRSGAAAAQTQAEAWRQAGLAVADWDARWRLLGLPDDAPPPAADDDAAAWRAAVAVCEELAGARAQNQGGLEHLSQLAERQGLQAESAAQAWQQALAASPFADEAAFLAAALPEAERERLRALARELEQERLRAAALRQQATARLETLPSQAETRQETLREQMQALDAERQRLAEEQGALRALLDDDAQRREGQRALFARIDGLRADADVWQRLSGLIGSAGGDKYRRFAQGLTLDHLVALANRHLQRLHGRYWLRRRAGGELELEIVDGWQGDAARDTRTLSGGESFLVSLALALALSDLASHKTSIDSLFLDEGFGTLDGETLELALDALDALNAGGKTIGVISHVEALKERIPVQIRVSKTGGVGWSTLTVGA</sequence>
<accession>A0ABV8ZVB3</accession>